<dbReference type="EMBL" id="CP092488">
    <property type="protein sequence ID" value="UMB69083.1"/>
    <property type="molecule type" value="Genomic_DNA"/>
</dbReference>
<dbReference type="PRINTS" id="PR00038">
    <property type="entry name" value="HTHLUXR"/>
</dbReference>
<dbReference type="Gene3D" id="1.10.10.10">
    <property type="entry name" value="Winged helix-like DNA-binding domain superfamily/Winged helix DNA-binding domain"/>
    <property type="match status" value="1"/>
</dbReference>
<evidence type="ECO:0000256" key="3">
    <source>
        <dbReference type="ARBA" id="ARBA00023163"/>
    </source>
</evidence>
<dbReference type="SUPFAM" id="SSF46894">
    <property type="entry name" value="C-terminal effector domain of the bipartite response regulators"/>
    <property type="match status" value="1"/>
</dbReference>
<evidence type="ECO:0000259" key="4">
    <source>
        <dbReference type="PROSITE" id="PS50043"/>
    </source>
</evidence>
<dbReference type="CDD" id="cd06170">
    <property type="entry name" value="LuxR_C_like"/>
    <property type="match status" value="1"/>
</dbReference>
<evidence type="ECO:0000256" key="2">
    <source>
        <dbReference type="ARBA" id="ARBA00023125"/>
    </source>
</evidence>
<dbReference type="PROSITE" id="PS50043">
    <property type="entry name" value="HTH_LUXR_2"/>
    <property type="match status" value="1"/>
</dbReference>
<proteinExistence type="predicted"/>
<protein>
    <submittedName>
        <fullName evidence="5">LuxR C-terminal-related transcriptional regulator</fullName>
    </submittedName>
</protein>
<keyword evidence="6" id="KW-1185">Reference proteome</keyword>
<dbReference type="Pfam" id="PF00196">
    <property type="entry name" value="GerE"/>
    <property type="match status" value="1"/>
</dbReference>
<evidence type="ECO:0000313" key="6">
    <source>
        <dbReference type="Proteomes" id="UP001055336"/>
    </source>
</evidence>
<dbReference type="InterPro" id="IPR000792">
    <property type="entry name" value="Tscrpt_reg_LuxR_C"/>
</dbReference>
<dbReference type="SUPFAM" id="SSF52540">
    <property type="entry name" value="P-loop containing nucleoside triphosphate hydrolases"/>
    <property type="match status" value="1"/>
</dbReference>
<sequence>MRLTWPLTGRSHEQRLIEAAVFDSDSSGIVLCGAAGVGKSRVAREALNSAASRGHETRWVIGTSSARSIPLGALAAWAEPAEKDNLELVRRAIAALTSSAPGAGVVLGVDDATLLDDLSTFVVHQIIQRRSAKVVLTIREGESIPPGVRELWDRGELDRLDLQPLSQAETTALVSAALGGPVERQAAERLWMLTQGNPLYLRNIVEQELGDGRIVSRDGCWFWDGDPVLPPNLVELIEGRIGGLPSAVGDVIDALAVGEPIELAALSRITTADAVEQADIRGLIALDQVGDRVEVRLAHPLYGQVRRKRAAATRLRRLRGQVATELAVPDDRDDMRLVVRRATLSLDSDLDPDPDLLVRAARGAVWLWEFPLADRFAAAAIRAGGAADAKLIRAYAFSCTGRGQDADALLAEMQTGELAETMYGRAAFLRSTNRLFTLADPDGAKTLIDEAAHHAGPRARSCIDAFLTVYWAAMGKPHAAIEAAETFTWNELPDLVAQRVTAWALAVALGEVGRTAEAVAAAQAGYPVPIRSFVIITDAHIGALLLAGRILDAGEPAETIRQRQIEFRAFQFFQVGTLAVGRAALGAGRVDAAVAQLSQAMDKVHTSNDWSYRCRLALTTALAMRGDVGEAAACLGDLEARRHPGWRYLDYEHAIARAWVAGGQGAVSEAIALSLAAAETARGNGQLAPEVMCLQTATQFGDRSCGPRLRELATLVEGPRAAVAARFAEALHDGDAAELSAVSAEFERLGDLVAAVDAAAHAAITYRHHDRRGSALGCSARAEALAEQCGGARTPTLRKAVERLPFTDREREIVMLIGEGLSNRDIAQRLTLSVRTVESHIYKAMAKTGTPNRDELAALLPRLRHGSHQLS</sequence>
<evidence type="ECO:0000256" key="1">
    <source>
        <dbReference type="ARBA" id="ARBA00023015"/>
    </source>
</evidence>
<dbReference type="RefSeq" id="WP_240260815.1">
    <property type="nucleotide sequence ID" value="NZ_CP092488.2"/>
</dbReference>
<keyword evidence="3" id="KW-0804">Transcription</keyword>
<dbReference type="PANTHER" id="PTHR44688">
    <property type="entry name" value="DNA-BINDING TRANSCRIPTIONAL ACTIVATOR DEVR_DOSR"/>
    <property type="match status" value="1"/>
</dbReference>
<name>A0ABY3VNL4_9MYCO</name>
<accession>A0ABY3VNL4</accession>
<dbReference type="InterPro" id="IPR036388">
    <property type="entry name" value="WH-like_DNA-bd_sf"/>
</dbReference>
<dbReference type="InterPro" id="IPR027417">
    <property type="entry name" value="P-loop_NTPase"/>
</dbReference>
<organism evidence="5 6">
    <name type="scientific">Mycobacterium paraterrae</name>
    <dbReference type="NCBI Taxonomy" id="577492"/>
    <lineage>
        <taxon>Bacteria</taxon>
        <taxon>Bacillati</taxon>
        <taxon>Actinomycetota</taxon>
        <taxon>Actinomycetes</taxon>
        <taxon>Mycobacteriales</taxon>
        <taxon>Mycobacteriaceae</taxon>
        <taxon>Mycobacterium</taxon>
    </lineage>
</organism>
<keyword evidence="2" id="KW-0238">DNA-binding</keyword>
<keyword evidence="1" id="KW-0805">Transcription regulation</keyword>
<dbReference type="InterPro" id="IPR016032">
    <property type="entry name" value="Sig_transdc_resp-reg_C-effctor"/>
</dbReference>
<evidence type="ECO:0000313" key="5">
    <source>
        <dbReference type="EMBL" id="UMB69083.1"/>
    </source>
</evidence>
<feature type="domain" description="HTH luxR-type" evidence="4">
    <location>
        <begin position="799"/>
        <end position="864"/>
    </location>
</feature>
<dbReference type="PANTHER" id="PTHR44688:SF16">
    <property type="entry name" value="DNA-BINDING TRANSCRIPTIONAL ACTIVATOR DEVR_DOSR"/>
    <property type="match status" value="1"/>
</dbReference>
<reference evidence="5" key="1">
    <citation type="submission" date="2022-08" db="EMBL/GenBank/DDBJ databases">
        <title>Whole genome sequencing of non-tuberculosis mycobacteria type-strains.</title>
        <authorList>
            <person name="Igarashi Y."/>
            <person name="Osugi A."/>
            <person name="Mitarai S."/>
        </authorList>
    </citation>
    <scope>NUCLEOTIDE SEQUENCE</scope>
    <source>
        <strain evidence="5">DSM 45127</strain>
    </source>
</reference>
<dbReference type="SMART" id="SM00421">
    <property type="entry name" value="HTH_LUXR"/>
    <property type="match status" value="1"/>
</dbReference>
<gene>
    <name evidence="5" type="ORF">MKK62_22340</name>
</gene>
<dbReference type="Proteomes" id="UP001055336">
    <property type="component" value="Chromosome"/>
</dbReference>